<sequence>MGVCFPGDLQDEDAVLKWLMHQKETDEIESITDEILEQLIESSEFLSVLFFHTGVGECADAEGEDTALKDLEEIDDDTDRLGIPFVKTDDGKKAAELGIETLPALVYFENATPNVYQGRCPPFLVF</sequence>
<dbReference type="Gene3D" id="3.40.30.10">
    <property type="entry name" value="Glutaredoxin"/>
    <property type="match status" value="1"/>
</dbReference>
<accession>A0ABY6L6F1</accession>
<reference evidence="1 2" key="1">
    <citation type="submission" date="2022-01" db="EMBL/GenBank/DDBJ databases">
        <title>A chromosomal length assembly of Cordylochernes scorpioides.</title>
        <authorList>
            <person name="Zeh D."/>
            <person name="Zeh J."/>
        </authorList>
    </citation>
    <scope>NUCLEOTIDE SEQUENCE [LARGE SCALE GENOMIC DNA]</scope>
    <source>
        <strain evidence="1">IN4F17</strain>
        <tissue evidence="1">Whole Body</tissue>
    </source>
</reference>
<dbReference type="EMBL" id="CP092875">
    <property type="protein sequence ID" value="UYV76042.1"/>
    <property type="molecule type" value="Genomic_DNA"/>
</dbReference>
<dbReference type="InterPro" id="IPR036249">
    <property type="entry name" value="Thioredoxin-like_sf"/>
</dbReference>
<dbReference type="PANTHER" id="PTHR19991:SF2">
    <property type="entry name" value="GH08893P"/>
    <property type="match status" value="1"/>
</dbReference>
<keyword evidence="2" id="KW-1185">Reference proteome</keyword>
<proteinExistence type="predicted"/>
<gene>
    <name evidence="1" type="ORF">LAZ67_13002303</name>
</gene>
<protein>
    <recommendedName>
        <fullName evidence="3">Thioredoxin domain-containing protein</fullName>
    </recommendedName>
</protein>
<evidence type="ECO:0000313" key="1">
    <source>
        <dbReference type="EMBL" id="UYV76042.1"/>
    </source>
</evidence>
<name>A0ABY6L6F1_9ARAC</name>
<evidence type="ECO:0008006" key="3">
    <source>
        <dbReference type="Google" id="ProtNLM"/>
    </source>
</evidence>
<dbReference type="SUPFAM" id="SSF52833">
    <property type="entry name" value="Thioredoxin-like"/>
    <property type="match status" value="1"/>
</dbReference>
<evidence type="ECO:0000313" key="2">
    <source>
        <dbReference type="Proteomes" id="UP001235939"/>
    </source>
</evidence>
<organism evidence="1 2">
    <name type="scientific">Cordylochernes scorpioides</name>
    <dbReference type="NCBI Taxonomy" id="51811"/>
    <lineage>
        <taxon>Eukaryota</taxon>
        <taxon>Metazoa</taxon>
        <taxon>Ecdysozoa</taxon>
        <taxon>Arthropoda</taxon>
        <taxon>Chelicerata</taxon>
        <taxon>Arachnida</taxon>
        <taxon>Pseudoscorpiones</taxon>
        <taxon>Cheliferoidea</taxon>
        <taxon>Chernetidae</taxon>
        <taxon>Cordylochernes</taxon>
    </lineage>
</organism>
<dbReference type="Proteomes" id="UP001235939">
    <property type="component" value="Chromosome 13"/>
</dbReference>
<dbReference type="PANTHER" id="PTHR19991">
    <property type="entry name" value="L 2 01289"/>
    <property type="match status" value="1"/>
</dbReference>